<protein>
    <submittedName>
        <fullName evidence="5">BlaI/MecI/CopY family transcriptional regulator</fullName>
    </submittedName>
</protein>
<dbReference type="Gene3D" id="1.10.10.10">
    <property type="entry name" value="Winged helix-like DNA-binding domain superfamily/Winged helix DNA-binding domain"/>
    <property type="match status" value="1"/>
</dbReference>
<evidence type="ECO:0000256" key="2">
    <source>
        <dbReference type="ARBA" id="ARBA00023015"/>
    </source>
</evidence>
<keyword evidence="4" id="KW-0804">Transcription</keyword>
<dbReference type="EMBL" id="SDWS01000009">
    <property type="protein sequence ID" value="RYB89084.1"/>
    <property type="molecule type" value="Genomic_DNA"/>
</dbReference>
<dbReference type="SUPFAM" id="SSF46785">
    <property type="entry name" value="Winged helix' DNA-binding domain"/>
    <property type="match status" value="1"/>
</dbReference>
<accession>A0A4Q2RMK9</accession>
<reference evidence="5 6" key="1">
    <citation type="submission" date="2019-01" db="EMBL/GenBank/DDBJ databases">
        <title>Novel species of Nocardioides.</title>
        <authorList>
            <person name="Liu Q."/>
            <person name="Xin Y.-H."/>
        </authorList>
    </citation>
    <scope>NUCLEOTIDE SEQUENCE [LARGE SCALE GENOMIC DNA]</scope>
    <source>
        <strain evidence="5 6">HLT3-15</strain>
    </source>
</reference>
<sequence length="121" mass="13219">MRQLGQLEAAVMQHLWSTGRPVSVRETLEALTPARALAYTTVMTVMDNLHSKGLVAREKQGKAYLYTPVSSRDEHTAEMLQDVLSDSEDRTAALMHLVVKLDAGEAATLLAALSERADEPA</sequence>
<dbReference type="AlphaFoldDB" id="A0A4Q2RMK9"/>
<gene>
    <name evidence="5" type="ORF">EUA06_18470</name>
</gene>
<name>A0A4Q2RMK9_9ACTN</name>
<dbReference type="GO" id="GO:0003677">
    <property type="term" value="F:DNA binding"/>
    <property type="evidence" value="ECO:0007669"/>
    <property type="project" value="UniProtKB-KW"/>
</dbReference>
<dbReference type="InterPro" id="IPR005650">
    <property type="entry name" value="BlaI_family"/>
</dbReference>
<comment type="caution">
    <text evidence="5">The sequence shown here is derived from an EMBL/GenBank/DDBJ whole genome shotgun (WGS) entry which is preliminary data.</text>
</comment>
<dbReference type="Proteomes" id="UP000291838">
    <property type="component" value="Unassembled WGS sequence"/>
</dbReference>
<dbReference type="Pfam" id="PF03965">
    <property type="entry name" value="Penicillinase_R"/>
    <property type="match status" value="1"/>
</dbReference>
<evidence type="ECO:0000256" key="4">
    <source>
        <dbReference type="ARBA" id="ARBA00023163"/>
    </source>
</evidence>
<proteinExistence type="inferred from homology"/>
<dbReference type="InterPro" id="IPR036388">
    <property type="entry name" value="WH-like_DNA-bd_sf"/>
</dbReference>
<dbReference type="InterPro" id="IPR036390">
    <property type="entry name" value="WH_DNA-bd_sf"/>
</dbReference>
<keyword evidence="6" id="KW-1185">Reference proteome</keyword>
<keyword evidence="2" id="KW-0805">Transcription regulation</keyword>
<dbReference type="Gene3D" id="6.10.140.850">
    <property type="match status" value="1"/>
</dbReference>
<evidence type="ECO:0000313" key="5">
    <source>
        <dbReference type="EMBL" id="RYB89084.1"/>
    </source>
</evidence>
<evidence type="ECO:0000313" key="6">
    <source>
        <dbReference type="Proteomes" id="UP000291838"/>
    </source>
</evidence>
<organism evidence="5 6">
    <name type="scientific">Nocardioides glacieisoli</name>
    <dbReference type="NCBI Taxonomy" id="1168730"/>
    <lineage>
        <taxon>Bacteria</taxon>
        <taxon>Bacillati</taxon>
        <taxon>Actinomycetota</taxon>
        <taxon>Actinomycetes</taxon>
        <taxon>Propionibacteriales</taxon>
        <taxon>Nocardioidaceae</taxon>
        <taxon>Nocardioides</taxon>
    </lineage>
</organism>
<keyword evidence="3" id="KW-0238">DNA-binding</keyword>
<comment type="similarity">
    <text evidence="1">Belongs to the BlaI transcriptional regulatory family.</text>
</comment>
<evidence type="ECO:0000256" key="1">
    <source>
        <dbReference type="ARBA" id="ARBA00011046"/>
    </source>
</evidence>
<dbReference type="RefSeq" id="WP_129478514.1">
    <property type="nucleotide sequence ID" value="NZ_SDWS01000009.1"/>
</dbReference>
<dbReference type="OrthoDB" id="9813987at2"/>
<evidence type="ECO:0000256" key="3">
    <source>
        <dbReference type="ARBA" id="ARBA00023125"/>
    </source>
</evidence>
<dbReference type="GO" id="GO:0045892">
    <property type="term" value="P:negative regulation of DNA-templated transcription"/>
    <property type="evidence" value="ECO:0007669"/>
    <property type="project" value="InterPro"/>
</dbReference>